<evidence type="ECO:0000256" key="1">
    <source>
        <dbReference type="ARBA" id="ARBA00004651"/>
    </source>
</evidence>
<gene>
    <name evidence="9" type="ORF">J2Z69_002596</name>
</gene>
<sequence>MIVALVRIYRVPFLRGLGAAYVTVIRGTPMLMHLFLIYFGLPVAIDSFCGFVGIHFSSTSIPILYFVFIAFSITAGAYSGEVIRSGILAVDRGQVEAAHSVGMSSVQTFRRIILPQALSVSLLNISSEVIGMLHGSTLAYTVSIREINAQANIVASSNWKFFEAYIAAALLFWGITLLIERVTAFLEKKMNTYNRGGVA</sequence>
<keyword evidence="4 7" id="KW-0812">Transmembrane</keyword>
<evidence type="ECO:0000259" key="8">
    <source>
        <dbReference type="PROSITE" id="PS50928"/>
    </source>
</evidence>
<keyword evidence="2 7" id="KW-0813">Transport</keyword>
<dbReference type="PANTHER" id="PTHR30614">
    <property type="entry name" value="MEMBRANE COMPONENT OF AMINO ACID ABC TRANSPORTER"/>
    <property type="match status" value="1"/>
</dbReference>
<evidence type="ECO:0000256" key="4">
    <source>
        <dbReference type="ARBA" id="ARBA00022692"/>
    </source>
</evidence>
<keyword evidence="3" id="KW-1003">Cell membrane</keyword>
<evidence type="ECO:0000313" key="9">
    <source>
        <dbReference type="EMBL" id="MBP2001551.1"/>
    </source>
</evidence>
<reference evidence="9 10" key="1">
    <citation type="submission" date="2021-03" db="EMBL/GenBank/DDBJ databases">
        <title>Genomic Encyclopedia of Type Strains, Phase IV (KMG-IV): sequencing the most valuable type-strain genomes for metagenomic binning, comparative biology and taxonomic classification.</title>
        <authorList>
            <person name="Goeker M."/>
        </authorList>
    </citation>
    <scope>NUCLEOTIDE SEQUENCE [LARGE SCALE GENOMIC DNA]</scope>
    <source>
        <strain evidence="9 10">DSM 26806</strain>
    </source>
</reference>
<comment type="caution">
    <text evidence="9">The sequence shown here is derived from an EMBL/GenBank/DDBJ whole genome shotgun (WGS) entry which is preliminary data.</text>
</comment>
<evidence type="ECO:0000256" key="3">
    <source>
        <dbReference type="ARBA" id="ARBA00022475"/>
    </source>
</evidence>
<comment type="subcellular location">
    <subcellularLocation>
        <location evidence="1 7">Cell membrane</location>
        <topology evidence="1 7">Multi-pass membrane protein</topology>
    </subcellularLocation>
</comment>
<dbReference type="SUPFAM" id="SSF161098">
    <property type="entry name" value="MetI-like"/>
    <property type="match status" value="1"/>
</dbReference>
<evidence type="ECO:0000256" key="2">
    <source>
        <dbReference type="ARBA" id="ARBA00022448"/>
    </source>
</evidence>
<dbReference type="Pfam" id="PF00528">
    <property type="entry name" value="BPD_transp_1"/>
    <property type="match status" value="1"/>
</dbReference>
<feature type="transmembrane region" description="Helical" evidence="7">
    <location>
        <begin position="63"/>
        <end position="83"/>
    </location>
</feature>
<organism evidence="9 10">
    <name type="scientific">Paenibacillus shirakamiensis</name>
    <dbReference type="NCBI Taxonomy" id="1265935"/>
    <lineage>
        <taxon>Bacteria</taxon>
        <taxon>Bacillati</taxon>
        <taxon>Bacillota</taxon>
        <taxon>Bacilli</taxon>
        <taxon>Bacillales</taxon>
        <taxon>Paenibacillaceae</taxon>
        <taxon>Paenibacillus</taxon>
    </lineage>
</organism>
<dbReference type="InterPro" id="IPR035906">
    <property type="entry name" value="MetI-like_sf"/>
</dbReference>
<evidence type="ECO:0000256" key="5">
    <source>
        <dbReference type="ARBA" id="ARBA00022989"/>
    </source>
</evidence>
<dbReference type="PROSITE" id="PS50928">
    <property type="entry name" value="ABC_TM1"/>
    <property type="match status" value="1"/>
</dbReference>
<protein>
    <submittedName>
        <fullName evidence="9">L-cystine transport system permease protein</fullName>
    </submittedName>
</protein>
<dbReference type="InterPro" id="IPR000515">
    <property type="entry name" value="MetI-like"/>
</dbReference>
<dbReference type="InterPro" id="IPR043429">
    <property type="entry name" value="ArtM/GltK/GlnP/TcyL/YhdX-like"/>
</dbReference>
<keyword evidence="10" id="KW-1185">Reference proteome</keyword>
<evidence type="ECO:0000256" key="6">
    <source>
        <dbReference type="ARBA" id="ARBA00023136"/>
    </source>
</evidence>
<comment type="similarity">
    <text evidence="7">Belongs to the binding-protein-dependent transport system permease family.</text>
</comment>
<feature type="domain" description="ABC transmembrane type-1" evidence="8">
    <location>
        <begin position="1"/>
        <end position="183"/>
    </location>
</feature>
<proteinExistence type="inferred from homology"/>
<dbReference type="Proteomes" id="UP001519288">
    <property type="component" value="Unassembled WGS sequence"/>
</dbReference>
<accession>A0ABS4JKR3</accession>
<dbReference type="CDD" id="cd06261">
    <property type="entry name" value="TM_PBP2"/>
    <property type="match status" value="1"/>
</dbReference>
<feature type="transmembrane region" description="Helical" evidence="7">
    <location>
        <begin position="164"/>
        <end position="186"/>
    </location>
</feature>
<dbReference type="Gene3D" id="1.10.3720.10">
    <property type="entry name" value="MetI-like"/>
    <property type="match status" value="1"/>
</dbReference>
<name>A0ABS4JKR3_9BACL</name>
<evidence type="ECO:0000256" key="7">
    <source>
        <dbReference type="RuleBase" id="RU363032"/>
    </source>
</evidence>
<evidence type="ECO:0000313" key="10">
    <source>
        <dbReference type="Proteomes" id="UP001519288"/>
    </source>
</evidence>
<dbReference type="EMBL" id="JAGGLD010000004">
    <property type="protein sequence ID" value="MBP2001551.1"/>
    <property type="molecule type" value="Genomic_DNA"/>
</dbReference>
<keyword evidence="5 7" id="KW-1133">Transmembrane helix</keyword>
<keyword evidence="6 7" id="KW-0472">Membrane</keyword>
<dbReference type="NCBIfam" id="TIGR01726">
    <property type="entry name" value="HEQRo_perm_3TM"/>
    <property type="match status" value="1"/>
</dbReference>
<dbReference type="InterPro" id="IPR010065">
    <property type="entry name" value="AA_ABC_transptr_permease_3TM"/>
</dbReference>
<feature type="transmembrane region" description="Helical" evidence="7">
    <location>
        <begin position="35"/>
        <end position="57"/>
    </location>
</feature>
<dbReference type="PANTHER" id="PTHR30614:SF43">
    <property type="entry name" value="L-CYSTINE TRANSPORT SYSTEM PERMEASE PROTEIN TCYM"/>
    <property type="match status" value="1"/>
</dbReference>